<evidence type="ECO:0000313" key="1">
    <source>
        <dbReference type="EMBL" id="KAK9277092.1"/>
    </source>
</evidence>
<dbReference type="Proteomes" id="UP001415857">
    <property type="component" value="Unassembled WGS sequence"/>
</dbReference>
<dbReference type="AlphaFoldDB" id="A0AAP0RFX0"/>
<name>A0AAP0RFX0_LIQFO</name>
<gene>
    <name evidence="1" type="ORF">L1049_006631</name>
</gene>
<dbReference type="EMBL" id="JBBPBK010000010">
    <property type="protein sequence ID" value="KAK9277092.1"/>
    <property type="molecule type" value="Genomic_DNA"/>
</dbReference>
<keyword evidence="2" id="KW-1185">Reference proteome</keyword>
<proteinExistence type="predicted"/>
<protein>
    <submittedName>
        <fullName evidence="1">Uncharacterized protein</fullName>
    </submittedName>
</protein>
<evidence type="ECO:0000313" key="2">
    <source>
        <dbReference type="Proteomes" id="UP001415857"/>
    </source>
</evidence>
<accession>A0AAP0RFX0</accession>
<organism evidence="1 2">
    <name type="scientific">Liquidambar formosana</name>
    <name type="common">Formosan gum</name>
    <dbReference type="NCBI Taxonomy" id="63359"/>
    <lineage>
        <taxon>Eukaryota</taxon>
        <taxon>Viridiplantae</taxon>
        <taxon>Streptophyta</taxon>
        <taxon>Embryophyta</taxon>
        <taxon>Tracheophyta</taxon>
        <taxon>Spermatophyta</taxon>
        <taxon>Magnoliopsida</taxon>
        <taxon>eudicotyledons</taxon>
        <taxon>Gunneridae</taxon>
        <taxon>Pentapetalae</taxon>
        <taxon>Saxifragales</taxon>
        <taxon>Altingiaceae</taxon>
        <taxon>Liquidambar</taxon>
    </lineage>
</organism>
<comment type="caution">
    <text evidence="1">The sequence shown here is derived from an EMBL/GenBank/DDBJ whole genome shotgun (WGS) entry which is preliminary data.</text>
</comment>
<sequence>MKLLKRVYAAESGHTHRFRHTRSREEGEVRDTHTLARINKRFRSHCRSRLRSVLVVAQERLWFWAFKEGGCSFLRISFVPFQAEKPLFHFKLKKNVVLSKLEKELTCAFKAAYLLPLTDLAEGRGALCTGCVEAIFDFQSDILKSGFKALNHLIPYLKCVPDHFINLYCPTYKA</sequence>
<reference evidence="1 2" key="1">
    <citation type="journal article" date="2024" name="Plant J.">
        <title>Genome sequences and population genomics reveal climatic adaptation and genomic divergence between two closely related sweetgum species.</title>
        <authorList>
            <person name="Xu W.Q."/>
            <person name="Ren C.Q."/>
            <person name="Zhang X.Y."/>
            <person name="Comes H.P."/>
            <person name="Liu X.H."/>
            <person name="Li Y.G."/>
            <person name="Kettle C.J."/>
            <person name="Jalonen R."/>
            <person name="Gaisberger H."/>
            <person name="Ma Y.Z."/>
            <person name="Qiu Y.X."/>
        </authorList>
    </citation>
    <scope>NUCLEOTIDE SEQUENCE [LARGE SCALE GENOMIC DNA]</scope>
    <source>
        <strain evidence="1">Hangzhou</strain>
    </source>
</reference>